<accession>A0A3R6DYK5</accession>
<reference evidence="1 2" key="1">
    <citation type="submission" date="2018-08" db="EMBL/GenBank/DDBJ databases">
        <title>A genome reference for cultivated species of the human gut microbiota.</title>
        <authorList>
            <person name="Zou Y."/>
            <person name="Xue W."/>
            <person name="Luo G."/>
        </authorList>
    </citation>
    <scope>NUCLEOTIDE SEQUENCE [LARGE SCALE GENOMIC DNA]</scope>
    <source>
        <strain evidence="1 2">AM22-1</strain>
    </source>
</reference>
<protein>
    <submittedName>
        <fullName evidence="1">Uncharacterized protein</fullName>
    </submittedName>
</protein>
<dbReference type="Proteomes" id="UP000286501">
    <property type="component" value="Unassembled WGS sequence"/>
</dbReference>
<evidence type="ECO:0000313" key="2">
    <source>
        <dbReference type="Proteomes" id="UP000286501"/>
    </source>
</evidence>
<dbReference type="AlphaFoldDB" id="A0A3R6DYK5"/>
<dbReference type="EMBL" id="QRIN01000175">
    <property type="protein sequence ID" value="RHG59865.1"/>
    <property type="molecule type" value="Genomic_DNA"/>
</dbReference>
<name>A0A3R6DYK5_9BACT</name>
<sequence length="128" mass="14510">MNINEEGKYYASMVRKFRTEYNSKNLHGFCKEQNVSYTKMLHCLRNASYRKPSATPVSSDEEQGLHPLVVEPADSVTIEPAVLPVEQDVDLLLDDIELNFGSKISLHIALESILGKRGMQKIKDRLLC</sequence>
<organism evidence="1 2">
    <name type="scientific">Segatella copri</name>
    <dbReference type="NCBI Taxonomy" id="165179"/>
    <lineage>
        <taxon>Bacteria</taxon>
        <taxon>Pseudomonadati</taxon>
        <taxon>Bacteroidota</taxon>
        <taxon>Bacteroidia</taxon>
        <taxon>Bacteroidales</taxon>
        <taxon>Prevotellaceae</taxon>
        <taxon>Segatella</taxon>
    </lineage>
</organism>
<comment type="caution">
    <text evidence="1">The sequence shown here is derived from an EMBL/GenBank/DDBJ whole genome shotgun (WGS) entry which is preliminary data.</text>
</comment>
<dbReference type="RefSeq" id="WP_118201938.1">
    <property type="nucleotide sequence ID" value="NZ_QRIF01000059.1"/>
</dbReference>
<proteinExistence type="predicted"/>
<evidence type="ECO:0000313" key="1">
    <source>
        <dbReference type="EMBL" id="RHG59865.1"/>
    </source>
</evidence>
<gene>
    <name evidence="1" type="ORF">DW250_16385</name>
</gene>